<reference evidence="2 3" key="1">
    <citation type="submission" date="2024-01" db="EMBL/GenBank/DDBJ databases">
        <title>The genome of the rayed Mediterranean limpet Patella caerulea (Linnaeus, 1758).</title>
        <authorList>
            <person name="Anh-Thu Weber A."/>
            <person name="Halstead-Nussloch G."/>
        </authorList>
    </citation>
    <scope>NUCLEOTIDE SEQUENCE [LARGE SCALE GENOMIC DNA]</scope>
    <source>
        <strain evidence="2">AATW-2023a</strain>
        <tissue evidence="2">Whole specimen</tissue>
    </source>
</reference>
<keyword evidence="3" id="KW-1185">Reference proteome</keyword>
<dbReference type="EMBL" id="JAZGQO010000007">
    <property type="protein sequence ID" value="KAK6180994.1"/>
    <property type="molecule type" value="Genomic_DNA"/>
</dbReference>
<sequence length="144" mass="16793">MDLDEEVDYCPFRRFTRESLFNIERRIAEEKAVKQTEKTPAETDSSDDEGDEPSHHEPELKPNPKLEAGRKLPPSLEDFPAHLTGRPVEDLDEYYHNQLTFVVVGKDKTLYRFSATDAMFVLSPFNILRRCALYVLVHPYPFYI</sequence>
<dbReference type="Proteomes" id="UP001347796">
    <property type="component" value="Unassembled WGS sequence"/>
</dbReference>
<evidence type="ECO:0000313" key="3">
    <source>
        <dbReference type="Proteomes" id="UP001347796"/>
    </source>
</evidence>
<evidence type="ECO:0000256" key="1">
    <source>
        <dbReference type="SAM" id="MobiDB-lite"/>
    </source>
</evidence>
<organism evidence="2 3">
    <name type="scientific">Patella caerulea</name>
    <name type="common">Rayed Mediterranean limpet</name>
    <dbReference type="NCBI Taxonomy" id="87958"/>
    <lineage>
        <taxon>Eukaryota</taxon>
        <taxon>Metazoa</taxon>
        <taxon>Spiralia</taxon>
        <taxon>Lophotrochozoa</taxon>
        <taxon>Mollusca</taxon>
        <taxon>Gastropoda</taxon>
        <taxon>Patellogastropoda</taxon>
        <taxon>Patelloidea</taxon>
        <taxon>Patellidae</taxon>
        <taxon>Patella</taxon>
    </lineage>
</organism>
<comment type="caution">
    <text evidence="2">The sequence shown here is derived from an EMBL/GenBank/DDBJ whole genome shotgun (WGS) entry which is preliminary data.</text>
</comment>
<evidence type="ECO:0000313" key="2">
    <source>
        <dbReference type="EMBL" id="KAK6180994.1"/>
    </source>
</evidence>
<name>A0AAN8JV74_PATCE</name>
<proteinExistence type="predicted"/>
<feature type="region of interest" description="Disordered" evidence="1">
    <location>
        <begin position="29"/>
        <end position="83"/>
    </location>
</feature>
<feature type="compositionally biased region" description="Basic and acidic residues" evidence="1">
    <location>
        <begin position="52"/>
        <end position="70"/>
    </location>
</feature>
<dbReference type="AlphaFoldDB" id="A0AAN8JV74"/>
<feature type="compositionally biased region" description="Basic and acidic residues" evidence="1">
    <location>
        <begin position="29"/>
        <end position="41"/>
    </location>
</feature>
<accession>A0AAN8JV74</accession>
<gene>
    <name evidence="2" type="ORF">SNE40_008944</name>
</gene>
<protein>
    <submittedName>
        <fullName evidence="2">Uncharacterized protein</fullName>
    </submittedName>
</protein>